<keyword evidence="3" id="KW-1185">Reference proteome</keyword>
<evidence type="ECO:0000313" key="2">
    <source>
        <dbReference type="EnsemblPlants" id="cds.evm.model.01.1612"/>
    </source>
</evidence>
<keyword evidence="1" id="KW-0472">Membrane</keyword>
<feature type="transmembrane region" description="Helical" evidence="1">
    <location>
        <begin position="37"/>
        <end position="59"/>
    </location>
</feature>
<dbReference type="Proteomes" id="UP000596661">
    <property type="component" value="Chromosome 1"/>
</dbReference>
<name>A0A803NHU2_CANSA</name>
<reference evidence="2" key="1">
    <citation type="submission" date="2018-11" db="EMBL/GenBank/DDBJ databases">
        <authorList>
            <person name="Grassa J C."/>
        </authorList>
    </citation>
    <scope>NUCLEOTIDE SEQUENCE [LARGE SCALE GENOMIC DNA]</scope>
</reference>
<dbReference type="Gramene" id="evm.model.01.1612">
    <property type="protein sequence ID" value="cds.evm.model.01.1612"/>
    <property type="gene ID" value="evm.TU.01.1612"/>
</dbReference>
<dbReference type="AlphaFoldDB" id="A0A803NHU2"/>
<proteinExistence type="predicted"/>
<evidence type="ECO:0000313" key="3">
    <source>
        <dbReference type="Proteomes" id="UP000596661"/>
    </source>
</evidence>
<keyword evidence="1" id="KW-1133">Transmembrane helix</keyword>
<organism evidence="2 3">
    <name type="scientific">Cannabis sativa</name>
    <name type="common">Hemp</name>
    <name type="synonym">Marijuana</name>
    <dbReference type="NCBI Taxonomy" id="3483"/>
    <lineage>
        <taxon>Eukaryota</taxon>
        <taxon>Viridiplantae</taxon>
        <taxon>Streptophyta</taxon>
        <taxon>Embryophyta</taxon>
        <taxon>Tracheophyta</taxon>
        <taxon>Spermatophyta</taxon>
        <taxon>Magnoliopsida</taxon>
        <taxon>eudicotyledons</taxon>
        <taxon>Gunneridae</taxon>
        <taxon>Pentapetalae</taxon>
        <taxon>rosids</taxon>
        <taxon>fabids</taxon>
        <taxon>Rosales</taxon>
        <taxon>Cannabaceae</taxon>
        <taxon>Cannabis</taxon>
    </lineage>
</organism>
<sequence length="100" mass="11295">MDDLRSAMEDHMDQMADLVQKLSAELRTGLRPAYDNFIGTLAYGLTRIPFFAAAHYYYFKEKSQFSNDSLSSVIAGYKILNLVDDKAKVDGCFSDDILII</sequence>
<reference evidence="2" key="2">
    <citation type="submission" date="2021-03" db="UniProtKB">
        <authorList>
            <consortium name="EnsemblPlants"/>
        </authorList>
    </citation>
    <scope>IDENTIFICATION</scope>
</reference>
<keyword evidence="1" id="KW-0812">Transmembrane</keyword>
<evidence type="ECO:0000256" key="1">
    <source>
        <dbReference type="SAM" id="Phobius"/>
    </source>
</evidence>
<accession>A0A803NHU2</accession>
<protein>
    <submittedName>
        <fullName evidence="2">Uncharacterized protein</fullName>
    </submittedName>
</protein>
<dbReference type="EnsemblPlants" id="evm.model.01.1612">
    <property type="protein sequence ID" value="cds.evm.model.01.1612"/>
    <property type="gene ID" value="evm.TU.01.1612"/>
</dbReference>
<dbReference type="EMBL" id="UZAU01000041">
    <property type="status" value="NOT_ANNOTATED_CDS"/>
    <property type="molecule type" value="Genomic_DNA"/>
</dbReference>